<gene>
    <name evidence="1" type="ORF">BT62DRAFT_997619</name>
</gene>
<organism evidence="1 2">
    <name type="scientific">Guyanagaster necrorhizus</name>
    <dbReference type="NCBI Taxonomy" id="856835"/>
    <lineage>
        <taxon>Eukaryota</taxon>
        <taxon>Fungi</taxon>
        <taxon>Dikarya</taxon>
        <taxon>Basidiomycota</taxon>
        <taxon>Agaricomycotina</taxon>
        <taxon>Agaricomycetes</taxon>
        <taxon>Agaricomycetidae</taxon>
        <taxon>Agaricales</taxon>
        <taxon>Marasmiineae</taxon>
        <taxon>Physalacriaceae</taxon>
        <taxon>Guyanagaster</taxon>
    </lineage>
</organism>
<proteinExistence type="predicted"/>
<dbReference type="RefSeq" id="XP_043034193.1">
    <property type="nucleotide sequence ID" value="XM_043190667.1"/>
</dbReference>
<dbReference type="GeneID" id="66112964"/>
<evidence type="ECO:0000313" key="1">
    <source>
        <dbReference type="EMBL" id="KAG7440693.1"/>
    </source>
</evidence>
<dbReference type="Proteomes" id="UP000812287">
    <property type="component" value="Unassembled WGS sequence"/>
</dbReference>
<dbReference type="EMBL" id="MU250568">
    <property type="protein sequence ID" value="KAG7440693.1"/>
    <property type="molecule type" value="Genomic_DNA"/>
</dbReference>
<reference evidence="1" key="1">
    <citation type="submission" date="2020-11" db="EMBL/GenBank/DDBJ databases">
        <title>Adaptations for nitrogen fixation in a non-lichenized fungal sporocarp promotes dispersal by wood-feeding termites.</title>
        <authorList>
            <consortium name="DOE Joint Genome Institute"/>
            <person name="Koch R.A."/>
            <person name="Yoon G."/>
            <person name="Arayal U."/>
            <person name="Lail K."/>
            <person name="Amirebrahimi M."/>
            <person name="Labutti K."/>
            <person name="Lipzen A."/>
            <person name="Riley R."/>
            <person name="Barry K."/>
            <person name="Henrissat B."/>
            <person name="Grigoriev I.V."/>
            <person name="Herr J.R."/>
            <person name="Aime M.C."/>
        </authorList>
    </citation>
    <scope>NUCLEOTIDE SEQUENCE</scope>
    <source>
        <strain evidence="1">MCA 3950</strain>
    </source>
</reference>
<protein>
    <submittedName>
        <fullName evidence="1">Uncharacterized protein</fullName>
    </submittedName>
</protein>
<accession>A0A9P7VHJ0</accession>
<evidence type="ECO:0000313" key="2">
    <source>
        <dbReference type="Proteomes" id="UP000812287"/>
    </source>
</evidence>
<dbReference type="AlphaFoldDB" id="A0A9P7VHJ0"/>
<sequence>MKQGKGYKSTAAAFVPDSFVPAPNFAQLSDPDCSTSFWRDPQETPLDVDVCEDAEDKLEEVTTLREVPVMHLE</sequence>
<keyword evidence="2" id="KW-1185">Reference proteome</keyword>
<name>A0A9P7VHJ0_9AGAR</name>
<comment type="caution">
    <text evidence="1">The sequence shown here is derived from an EMBL/GenBank/DDBJ whole genome shotgun (WGS) entry which is preliminary data.</text>
</comment>
<dbReference type="OrthoDB" id="10506872at2759"/>